<dbReference type="PANTHER" id="PTHR47926">
    <property type="entry name" value="PENTATRICOPEPTIDE REPEAT-CONTAINING PROTEIN"/>
    <property type="match status" value="1"/>
</dbReference>
<sequence length="185" mass="21307">MANPPVARHLFDRFPRLTTDLWNTKIIGFIRNNMPDQAILLYARMLSSSTSLPDHFAYTSTLRACAETRQLGMKMRWKPNVLCFMELFRIIRDVRNANALYGLLITIGSEYAHDKFVVSTTVHVYSKLGELDSARKIFDQCLERSTVIRNSMIKAYVQNNRPVEALELFLEFAVKSDKHTCCPGR</sequence>
<dbReference type="InterPro" id="IPR002885">
    <property type="entry name" value="PPR_rpt"/>
</dbReference>
<dbReference type="Proteomes" id="UP001237642">
    <property type="component" value="Unassembled WGS sequence"/>
</dbReference>
<evidence type="ECO:0000313" key="3">
    <source>
        <dbReference type="Proteomes" id="UP001237642"/>
    </source>
</evidence>
<keyword evidence="1" id="KW-0677">Repeat</keyword>
<organism evidence="2 3">
    <name type="scientific">Heracleum sosnowskyi</name>
    <dbReference type="NCBI Taxonomy" id="360622"/>
    <lineage>
        <taxon>Eukaryota</taxon>
        <taxon>Viridiplantae</taxon>
        <taxon>Streptophyta</taxon>
        <taxon>Embryophyta</taxon>
        <taxon>Tracheophyta</taxon>
        <taxon>Spermatophyta</taxon>
        <taxon>Magnoliopsida</taxon>
        <taxon>eudicotyledons</taxon>
        <taxon>Gunneridae</taxon>
        <taxon>Pentapetalae</taxon>
        <taxon>asterids</taxon>
        <taxon>campanulids</taxon>
        <taxon>Apiales</taxon>
        <taxon>Apiaceae</taxon>
        <taxon>Apioideae</taxon>
        <taxon>apioid superclade</taxon>
        <taxon>Tordylieae</taxon>
        <taxon>Tordyliinae</taxon>
        <taxon>Heracleum</taxon>
    </lineage>
</organism>
<reference evidence="2" key="1">
    <citation type="submission" date="2023-02" db="EMBL/GenBank/DDBJ databases">
        <title>Genome of toxic invasive species Heracleum sosnowskyi carries increased number of genes despite the absence of recent whole-genome duplications.</title>
        <authorList>
            <person name="Schelkunov M."/>
            <person name="Shtratnikova V."/>
            <person name="Makarenko M."/>
            <person name="Klepikova A."/>
            <person name="Omelchenko D."/>
            <person name="Novikova G."/>
            <person name="Obukhova E."/>
            <person name="Bogdanov V."/>
            <person name="Penin A."/>
            <person name="Logacheva M."/>
        </authorList>
    </citation>
    <scope>NUCLEOTIDE SEQUENCE</scope>
    <source>
        <strain evidence="2">Hsosn_3</strain>
        <tissue evidence="2">Leaf</tissue>
    </source>
</reference>
<dbReference type="InterPro" id="IPR011990">
    <property type="entry name" value="TPR-like_helical_dom_sf"/>
</dbReference>
<dbReference type="Pfam" id="PF01535">
    <property type="entry name" value="PPR"/>
    <property type="match status" value="3"/>
</dbReference>
<dbReference type="AlphaFoldDB" id="A0AAD8HAV0"/>
<evidence type="ECO:0000313" key="2">
    <source>
        <dbReference type="EMBL" id="KAK1363113.1"/>
    </source>
</evidence>
<reference evidence="2" key="2">
    <citation type="submission" date="2023-05" db="EMBL/GenBank/DDBJ databases">
        <authorList>
            <person name="Schelkunov M.I."/>
        </authorList>
    </citation>
    <scope>NUCLEOTIDE SEQUENCE</scope>
    <source>
        <strain evidence="2">Hsosn_3</strain>
        <tissue evidence="2">Leaf</tissue>
    </source>
</reference>
<dbReference type="EMBL" id="JAUIZM010000009">
    <property type="protein sequence ID" value="KAK1363113.1"/>
    <property type="molecule type" value="Genomic_DNA"/>
</dbReference>
<dbReference type="GO" id="GO:0003723">
    <property type="term" value="F:RNA binding"/>
    <property type="evidence" value="ECO:0007669"/>
    <property type="project" value="InterPro"/>
</dbReference>
<comment type="caution">
    <text evidence="2">The sequence shown here is derived from an EMBL/GenBank/DDBJ whole genome shotgun (WGS) entry which is preliminary data.</text>
</comment>
<keyword evidence="3" id="KW-1185">Reference proteome</keyword>
<accession>A0AAD8HAV0</accession>
<proteinExistence type="predicted"/>
<gene>
    <name evidence="2" type="ORF">POM88_038674</name>
</gene>
<dbReference type="NCBIfam" id="TIGR00756">
    <property type="entry name" value="PPR"/>
    <property type="match status" value="1"/>
</dbReference>
<dbReference type="InterPro" id="IPR046960">
    <property type="entry name" value="PPR_At4g14850-like_plant"/>
</dbReference>
<dbReference type="GO" id="GO:0009451">
    <property type="term" value="P:RNA modification"/>
    <property type="evidence" value="ECO:0007669"/>
    <property type="project" value="InterPro"/>
</dbReference>
<dbReference type="Gene3D" id="1.25.40.10">
    <property type="entry name" value="Tetratricopeptide repeat domain"/>
    <property type="match status" value="2"/>
</dbReference>
<protein>
    <recommendedName>
        <fullName evidence="4">Pentatricopeptide repeat-containing protein</fullName>
    </recommendedName>
</protein>
<name>A0AAD8HAV0_9APIA</name>
<evidence type="ECO:0008006" key="4">
    <source>
        <dbReference type="Google" id="ProtNLM"/>
    </source>
</evidence>
<evidence type="ECO:0000256" key="1">
    <source>
        <dbReference type="ARBA" id="ARBA00022737"/>
    </source>
</evidence>